<dbReference type="GO" id="GO:0006364">
    <property type="term" value="P:rRNA processing"/>
    <property type="evidence" value="ECO:0007669"/>
    <property type="project" value="UniProtKB-UniRule"/>
</dbReference>
<evidence type="ECO:0000256" key="14">
    <source>
        <dbReference type="ARBA" id="ARBA00022842"/>
    </source>
</evidence>
<dbReference type="InterPro" id="IPR000999">
    <property type="entry name" value="RNase_III_dom"/>
</dbReference>
<dbReference type="SMART" id="SM00358">
    <property type="entry name" value="DSRM"/>
    <property type="match status" value="1"/>
</dbReference>
<accession>A0A1H0XT89</accession>
<dbReference type="Gene3D" id="3.30.160.20">
    <property type="match status" value="1"/>
</dbReference>
<evidence type="ECO:0000256" key="17">
    <source>
        <dbReference type="HAMAP-Rule" id="MF_00104"/>
    </source>
</evidence>
<keyword evidence="7 17" id="KW-0507">mRNA processing</keyword>
<dbReference type="GO" id="GO:0010468">
    <property type="term" value="P:regulation of gene expression"/>
    <property type="evidence" value="ECO:0007669"/>
    <property type="project" value="TreeGrafter"/>
</dbReference>
<evidence type="ECO:0000256" key="3">
    <source>
        <dbReference type="ARBA" id="ARBA00010183"/>
    </source>
</evidence>
<feature type="domain" description="DRBM" evidence="18">
    <location>
        <begin position="161"/>
        <end position="230"/>
    </location>
</feature>
<gene>
    <name evidence="17" type="primary">rnc</name>
    <name evidence="20" type="ORF">SAMN04487752_0459</name>
</gene>
<dbReference type="InterPro" id="IPR036389">
    <property type="entry name" value="RNase_III_sf"/>
</dbReference>
<keyword evidence="13 17" id="KW-0378">Hydrolase</keyword>
<evidence type="ECO:0000256" key="6">
    <source>
        <dbReference type="ARBA" id="ARBA00022552"/>
    </source>
</evidence>
<comment type="function">
    <text evidence="17">Digests double-stranded RNA. Involved in the processing of primary rRNA transcript to yield the immediate precursors to the large and small rRNAs (23S and 16S). Processes some mRNAs, and tRNAs when they are encoded in the rRNA operon. Processes pre-crRNA and tracrRNA of type II CRISPR loci if present in the organism.</text>
</comment>
<dbReference type="PROSITE" id="PS50142">
    <property type="entry name" value="RNASE_3_2"/>
    <property type="match status" value="1"/>
</dbReference>
<evidence type="ECO:0000256" key="4">
    <source>
        <dbReference type="ARBA" id="ARBA00011738"/>
    </source>
</evidence>
<dbReference type="EC" id="3.1.26.3" evidence="17"/>
<dbReference type="InterPro" id="IPR011907">
    <property type="entry name" value="RNase_III"/>
</dbReference>
<sequence>MDDAFLKQLKTKFDLVFHDLSYLEEAFTHSSYVNEHRNLELKDNERIEFLGDAVLELTVSRFLYELYPNLPEGKLTRLRATIVCEASLSQFAKEYEFDQFIRLGRGEERMNGRKRPALLCDLFESFIGALYLDQGIDSVLSFLEQTIFPKIKSGAFSHVMDHKTNLQEFLQQKGEIGIDYQLVDEIGPAHQKAFVVEVRAEGQVLGQGQGKTKKAAEQVAAENALLALQEK</sequence>
<keyword evidence="5 17" id="KW-0963">Cytoplasm</keyword>
<dbReference type="Gene3D" id="1.10.1520.10">
    <property type="entry name" value="Ribonuclease III domain"/>
    <property type="match status" value="1"/>
</dbReference>
<dbReference type="GO" id="GO:0006397">
    <property type="term" value="P:mRNA processing"/>
    <property type="evidence" value="ECO:0007669"/>
    <property type="project" value="UniProtKB-UniRule"/>
</dbReference>
<dbReference type="GO" id="GO:0003725">
    <property type="term" value="F:double-stranded RNA binding"/>
    <property type="evidence" value="ECO:0007669"/>
    <property type="project" value="TreeGrafter"/>
</dbReference>
<comment type="function">
    <text evidence="16">Digests double-stranded RNA. Involved in the processing of primary rRNA transcript to yield the immediate precursors to the large and small rRNAs (23S and 16S). Also processes some mRNAs, and tRNAs when they are encoded in the rRNA operon.</text>
</comment>
<feature type="domain" description="RNase III" evidence="19">
    <location>
        <begin position="6"/>
        <end position="135"/>
    </location>
</feature>
<keyword evidence="15 17" id="KW-0694">RNA-binding</keyword>
<evidence type="ECO:0000256" key="12">
    <source>
        <dbReference type="ARBA" id="ARBA00022759"/>
    </source>
</evidence>
<dbReference type="GO" id="GO:0008033">
    <property type="term" value="P:tRNA processing"/>
    <property type="evidence" value="ECO:0007669"/>
    <property type="project" value="UniProtKB-KW"/>
</dbReference>
<keyword evidence="12 17" id="KW-0255">Endonuclease</keyword>
<dbReference type="SMART" id="SM00535">
    <property type="entry name" value="RIBOc"/>
    <property type="match status" value="1"/>
</dbReference>
<evidence type="ECO:0000256" key="7">
    <source>
        <dbReference type="ARBA" id="ARBA00022664"/>
    </source>
</evidence>
<dbReference type="FunFam" id="1.10.1520.10:FF:000001">
    <property type="entry name" value="Ribonuclease 3"/>
    <property type="match status" value="1"/>
</dbReference>
<dbReference type="RefSeq" id="WP_035022555.1">
    <property type="nucleotide sequence ID" value="NZ_CP084916.1"/>
</dbReference>
<keyword evidence="9 17" id="KW-0540">Nuclease</keyword>
<comment type="subunit">
    <text evidence="4 17">Homodimer.</text>
</comment>
<keyword evidence="21" id="KW-1185">Reference proteome</keyword>
<dbReference type="GO" id="GO:0005737">
    <property type="term" value="C:cytoplasm"/>
    <property type="evidence" value="ECO:0007669"/>
    <property type="project" value="UniProtKB-SubCell"/>
</dbReference>
<protein>
    <recommendedName>
        <fullName evidence="17">Ribonuclease 3</fullName>
        <ecNumber evidence="17">3.1.26.3</ecNumber>
    </recommendedName>
    <alternativeName>
        <fullName evidence="17">Ribonuclease III</fullName>
        <shortName evidence="17">RNase III</shortName>
    </alternativeName>
</protein>
<feature type="active site" evidence="17">
    <location>
        <position position="124"/>
    </location>
</feature>
<dbReference type="Pfam" id="PF00035">
    <property type="entry name" value="dsrm"/>
    <property type="match status" value="1"/>
</dbReference>
<feature type="binding site" evidence="17">
    <location>
        <position position="121"/>
    </location>
    <ligand>
        <name>Mg(2+)</name>
        <dbReference type="ChEBI" id="CHEBI:18420"/>
    </ligand>
</feature>
<dbReference type="PANTHER" id="PTHR11207:SF0">
    <property type="entry name" value="RIBONUCLEASE 3"/>
    <property type="match status" value="1"/>
</dbReference>
<feature type="binding site" evidence="17">
    <location>
        <position position="48"/>
    </location>
    <ligand>
        <name>Mg(2+)</name>
        <dbReference type="ChEBI" id="CHEBI:18420"/>
    </ligand>
</feature>
<dbReference type="SUPFAM" id="SSF54768">
    <property type="entry name" value="dsRNA-binding domain-like"/>
    <property type="match status" value="1"/>
</dbReference>
<evidence type="ECO:0000259" key="18">
    <source>
        <dbReference type="PROSITE" id="PS50137"/>
    </source>
</evidence>
<dbReference type="NCBIfam" id="TIGR02191">
    <property type="entry name" value="RNaseIII"/>
    <property type="match status" value="1"/>
</dbReference>
<name>A0A1H0XT89_9LACT</name>
<dbReference type="OrthoDB" id="9805026at2"/>
<dbReference type="PROSITE" id="PS50137">
    <property type="entry name" value="DS_RBD"/>
    <property type="match status" value="1"/>
</dbReference>
<dbReference type="GO" id="GO:0019843">
    <property type="term" value="F:rRNA binding"/>
    <property type="evidence" value="ECO:0007669"/>
    <property type="project" value="UniProtKB-KW"/>
</dbReference>
<evidence type="ECO:0000256" key="15">
    <source>
        <dbReference type="ARBA" id="ARBA00022884"/>
    </source>
</evidence>
<evidence type="ECO:0000256" key="5">
    <source>
        <dbReference type="ARBA" id="ARBA00022490"/>
    </source>
</evidence>
<dbReference type="GO" id="GO:0004525">
    <property type="term" value="F:ribonuclease III activity"/>
    <property type="evidence" value="ECO:0007669"/>
    <property type="project" value="UniProtKB-UniRule"/>
</dbReference>
<dbReference type="Proteomes" id="UP000199481">
    <property type="component" value="Unassembled WGS sequence"/>
</dbReference>
<evidence type="ECO:0000256" key="8">
    <source>
        <dbReference type="ARBA" id="ARBA00022694"/>
    </source>
</evidence>
<feature type="active site" evidence="17">
    <location>
        <position position="52"/>
    </location>
</feature>
<evidence type="ECO:0000256" key="1">
    <source>
        <dbReference type="ARBA" id="ARBA00000109"/>
    </source>
</evidence>
<comment type="catalytic activity">
    <reaction evidence="1 17">
        <text>Endonucleolytic cleavage to 5'-phosphomonoester.</text>
        <dbReference type="EC" id="3.1.26.3"/>
    </reaction>
</comment>
<comment type="cofactor">
    <cofactor evidence="17">
        <name>Mg(2+)</name>
        <dbReference type="ChEBI" id="CHEBI:18420"/>
    </cofactor>
</comment>
<evidence type="ECO:0000256" key="13">
    <source>
        <dbReference type="ARBA" id="ARBA00022801"/>
    </source>
</evidence>
<organism evidence="20 21">
    <name type="scientific">Carnobacterium viridans</name>
    <dbReference type="NCBI Taxonomy" id="174587"/>
    <lineage>
        <taxon>Bacteria</taxon>
        <taxon>Bacillati</taxon>
        <taxon>Bacillota</taxon>
        <taxon>Bacilli</taxon>
        <taxon>Lactobacillales</taxon>
        <taxon>Carnobacteriaceae</taxon>
        <taxon>Carnobacterium</taxon>
    </lineage>
</organism>
<keyword evidence="14 17" id="KW-0460">Magnesium</keyword>
<keyword evidence="6 17" id="KW-0698">rRNA processing</keyword>
<evidence type="ECO:0000256" key="11">
    <source>
        <dbReference type="ARBA" id="ARBA00022730"/>
    </source>
</evidence>
<evidence type="ECO:0000313" key="20">
    <source>
        <dbReference type="EMBL" id="SDQ06112.1"/>
    </source>
</evidence>
<reference evidence="21" key="1">
    <citation type="submission" date="2016-10" db="EMBL/GenBank/DDBJ databases">
        <authorList>
            <person name="Varghese N."/>
            <person name="Submissions S."/>
        </authorList>
    </citation>
    <scope>NUCLEOTIDE SEQUENCE [LARGE SCALE GENOMIC DNA]</scope>
    <source>
        <strain evidence="21">MPL-11</strain>
    </source>
</reference>
<feature type="binding site" evidence="17">
    <location>
        <position position="124"/>
    </location>
    <ligand>
        <name>Mg(2+)</name>
        <dbReference type="ChEBI" id="CHEBI:18420"/>
    </ligand>
</feature>
<dbReference type="CDD" id="cd00593">
    <property type="entry name" value="RIBOc"/>
    <property type="match status" value="1"/>
</dbReference>
<dbReference type="HAMAP" id="MF_00104">
    <property type="entry name" value="RNase_III"/>
    <property type="match status" value="1"/>
</dbReference>
<keyword evidence="8 17" id="KW-0819">tRNA processing</keyword>
<evidence type="ECO:0000259" key="19">
    <source>
        <dbReference type="PROSITE" id="PS50142"/>
    </source>
</evidence>
<proteinExistence type="inferred from homology"/>
<dbReference type="CDD" id="cd10845">
    <property type="entry name" value="DSRM_RNAse_III_family"/>
    <property type="match status" value="1"/>
</dbReference>
<evidence type="ECO:0000256" key="9">
    <source>
        <dbReference type="ARBA" id="ARBA00022722"/>
    </source>
</evidence>
<dbReference type="SUPFAM" id="SSF69065">
    <property type="entry name" value="RNase III domain-like"/>
    <property type="match status" value="1"/>
</dbReference>
<comment type="similarity">
    <text evidence="3">Belongs to the ribonuclease III family.</text>
</comment>
<dbReference type="AlphaFoldDB" id="A0A1H0XT89"/>
<keyword evidence="10 17" id="KW-0479">Metal-binding</keyword>
<keyword evidence="11 17" id="KW-0699">rRNA-binding</keyword>
<dbReference type="GO" id="GO:0046872">
    <property type="term" value="F:metal ion binding"/>
    <property type="evidence" value="ECO:0007669"/>
    <property type="project" value="UniProtKB-KW"/>
</dbReference>
<evidence type="ECO:0000256" key="2">
    <source>
        <dbReference type="ARBA" id="ARBA00004496"/>
    </source>
</evidence>
<dbReference type="FunFam" id="3.30.160.20:FF:000003">
    <property type="entry name" value="Ribonuclease 3"/>
    <property type="match status" value="1"/>
</dbReference>
<dbReference type="Pfam" id="PF14622">
    <property type="entry name" value="Ribonucleas_3_3"/>
    <property type="match status" value="1"/>
</dbReference>
<evidence type="ECO:0000256" key="16">
    <source>
        <dbReference type="ARBA" id="ARBA00053741"/>
    </source>
</evidence>
<dbReference type="InterPro" id="IPR014720">
    <property type="entry name" value="dsRBD_dom"/>
</dbReference>
<evidence type="ECO:0000256" key="10">
    <source>
        <dbReference type="ARBA" id="ARBA00022723"/>
    </source>
</evidence>
<dbReference type="PANTHER" id="PTHR11207">
    <property type="entry name" value="RIBONUCLEASE III"/>
    <property type="match status" value="1"/>
</dbReference>
<comment type="subcellular location">
    <subcellularLocation>
        <location evidence="2 17">Cytoplasm</location>
    </subcellularLocation>
</comment>
<dbReference type="EMBL" id="FNJW01000008">
    <property type="protein sequence ID" value="SDQ06112.1"/>
    <property type="molecule type" value="Genomic_DNA"/>
</dbReference>
<dbReference type="GO" id="GO:0042802">
    <property type="term" value="F:identical protein binding"/>
    <property type="evidence" value="ECO:0007669"/>
    <property type="project" value="UniProtKB-ARBA"/>
</dbReference>
<evidence type="ECO:0000313" key="21">
    <source>
        <dbReference type="Proteomes" id="UP000199481"/>
    </source>
</evidence>